<feature type="region of interest" description="Disordered" evidence="1">
    <location>
        <begin position="154"/>
        <end position="177"/>
    </location>
</feature>
<dbReference type="AlphaFoldDB" id="A0A836IU70"/>
<proteinExistence type="predicted"/>
<organism evidence="2 3">
    <name type="scientific">Porcisia hertigi</name>
    <dbReference type="NCBI Taxonomy" id="2761500"/>
    <lineage>
        <taxon>Eukaryota</taxon>
        <taxon>Discoba</taxon>
        <taxon>Euglenozoa</taxon>
        <taxon>Kinetoplastea</taxon>
        <taxon>Metakinetoplastina</taxon>
        <taxon>Trypanosomatida</taxon>
        <taxon>Trypanosomatidae</taxon>
        <taxon>Leishmaniinae</taxon>
        <taxon>Porcisia</taxon>
    </lineage>
</organism>
<dbReference type="EMBL" id="JAFJZO010000013">
    <property type="protein sequence ID" value="KAG5509493.1"/>
    <property type="molecule type" value="Genomic_DNA"/>
</dbReference>
<dbReference type="Proteomes" id="UP000674318">
    <property type="component" value="Chromosome 13"/>
</dbReference>
<dbReference type="OrthoDB" id="273668at2759"/>
<dbReference type="KEGG" id="phet:94292225"/>
<feature type="region of interest" description="Disordered" evidence="1">
    <location>
        <begin position="117"/>
        <end position="137"/>
    </location>
</feature>
<keyword evidence="3" id="KW-1185">Reference proteome</keyword>
<comment type="caution">
    <text evidence="2">The sequence shown here is derived from an EMBL/GenBank/DDBJ whole genome shotgun (WGS) entry which is preliminary data.</text>
</comment>
<accession>A0A836IU70</accession>
<protein>
    <submittedName>
        <fullName evidence="2">Uncharacterized protein</fullName>
    </submittedName>
</protein>
<evidence type="ECO:0000313" key="3">
    <source>
        <dbReference type="Proteomes" id="UP000674318"/>
    </source>
</evidence>
<feature type="compositionally biased region" description="Polar residues" evidence="1">
    <location>
        <begin position="117"/>
        <end position="128"/>
    </location>
</feature>
<sequence>MDTDTPTSQPTPQARYVDMLVDNDHDDKLKALETIRGASQYPEDTLVNQDEPAAMPERRLITRVPTPERIRRTTVLLYDDIHAMMDRHQARTGRERELRNRGSRNARISYLNAGSTSAQRGCINTSRSPQEETPTKTTTMLPNVHHLFEESRKDHLAKAQQQRTYFPSSSKPISYSPKNPSTFSYRFYSSPLADGGI</sequence>
<dbReference type="RefSeq" id="XP_067758645.1">
    <property type="nucleotide sequence ID" value="XM_067902148.1"/>
</dbReference>
<gene>
    <name evidence="2" type="ORF">JKF63_06198</name>
</gene>
<dbReference type="GeneID" id="94292225"/>
<name>A0A836IU70_9TRYP</name>
<evidence type="ECO:0000313" key="2">
    <source>
        <dbReference type="EMBL" id="KAG5509493.1"/>
    </source>
</evidence>
<reference evidence="2 3" key="1">
    <citation type="submission" date="2021-02" db="EMBL/GenBank/DDBJ databases">
        <title>Porcisia hertigi Genome sequencing and assembly.</title>
        <authorList>
            <person name="Almutairi H."/>
            <person name="Gatherer D."/>
        </authorList>
    </citation>
    <scope>NUCLEOTIDE SEQUENCE [LARGE SCALE GENOMIC DNA]</scope>
    <source>
        <strain evidence="2 3">C119</strain>
    </source>
</reference>
<feature type="compositionally biased region" description="Low complexity" evidence="1">
    <location>
        <begin position="167"/>
        <end position="177"/>
    </location>
</feature>
<evidence type="ECO:0000256" key="1">
    <source>
        <dbReference type="SAM" id="MobiDB-lite"/>
    </source>
</evidence>